<evidence type="ECO:0000313" key="4">
    <source>
        <dbReference type="Proteomes" id="UP001165363"/>
    </source>
</evidence>
<comment type="caution">
    <text evidence="3">The sequence shown here is derived from an EMBL/GenBank/DDBJ whole genome shotgun (WGS) entry which is preliminary data.</text>
</comment>
<sequence length="756" mass="79700">MTATPHRAEPIPQPAEDAPIEAMAEHQDYSAQDAEWLAPQEEPQTRGAGGRAVLGWALGLLAALWLAYTAWSAGRELANQPLTSPAIAQWVAVAAGPLALLGLAWLIFGRTRRREAEAFTRSVITMRSEARSLEALLGVLSQRIDENHASLNVMANQLMGLGDEAATRLGTVTRDLEAGSQRLAQHGEALDKAANTARVDIGVLLEDLPRAEASAQAMAAALRATGNEASEKAAKFEVQVGSLTERAREADTVVGEAAQRLLAQVADIQSAGAAASAQISASASLSGTTMDALLQRAAEALEEIRSGIDLQAAAVAALLEQATAGLGRVGVEAADALGKKLESASGSLDNLTARIAEQERTSQRMVADIGMGVATLDEQFVQMAANGETRAASIVNALNRMRTELEGLSQQSGAHEGSIDGLAERTSVLRQSVEQLATEIGAAQSGAERVLVVAQQARPEIEWAHQASLEAGSRLEAGAGAIEAQHDRLAALLAAVDTGVGGAEKRLAELAEAVRAADAEASRLSAETGPALVASLLQVKEAAAHAAERARESISAVIPESAGNLSEATRLALEQVVRETVARQLSEVETTAARALEAARGVSERLTAQMINIGQSAAALDAHLQETTEAQRQHDSENFAKRVSLLIDSMHSASIDVGKILSDEVDDRAWASYMKGDRGVFTRRASRLIGGTEAKAIASHYDTDHEFHDSANRYVHDFEAMLRRVHAERDGGLLAVTLMSSDMGKLYVALSQAIAR</sequence>
<organism evidence="3 4">
    <name type="scientific">Sphingomonas alba</name>
    <dbReference type="NCBI Taxonomy" id="2908208"/>
    <lineage>
        <taxon>Bacteria</taxon>
        <taxon>Pseudomonadati</taxon>
        <taxon>Pseudomonadota</taxon>
        <taxon>Alphaproteobacteria</taxon>
        <taxon>Sphingomonadales</taxon>
        <taxon>Sphingomonadaceae</taxon>
        <taxon>Sphingomonas</taxon>
    </lineage>
</organism>
<evidence type="ECO:0008006" key="5">
    <source>
        <dbReference type="Google" id="ProtNLM"/>
    </source>
</evidence>
<evidence type="ECO:0000313" key="3">
    <source>
        <dbReference type="EMBL" id="MCL6682397.1"/>
    </source>
</evidence>
<reference evidence="3" key="1">
    <citation type="submission" date="2022-05" db="EMBL/GenBank/DDBJ databases">
        <authorList>
            <person name="Jo J.-H."/>
            <person name="Im W.-T."/>
        </authorList>
    </citation>
    <scope>NUCLEOTIDE SEQUENCE</scope>
    <source>
        <strain evidence="3">SE158</strain>
    </source>
</reference>
<feature type="transmembrane region" description="Helical" evidence="2">
    <location>
        <begin position="53"/>
        <end position="74"/>
    </location>
</feature>
<protein>
    <recommendedName>
        <fullName evidence="5">ATPase</fullName>
    </recommendedName>
</protein>
<keyword evidence="1" id="KW-0175">Coiled coil</keyword>
<feature type="coiled-coil region" evidence="1">
    <location>
        <begin position="341"/>
        <end position="411"/>
    </location>
</feature>
<accession>A0ABT0RIH4</accession>
<dbReference type="Proteomes" id="UP001165363">
    <property type="component" value="Unassembled WGS sequence"/>
</dbReference>
<keyword evidence="2" id="KW-0812">Transmembrane</keyword>
<feature type="transmembrane region" description="Helical" evidence="2">
    <location>
        <begin position="86"/>
        <end position="108"/>
    </location>
</feature>
<dbReference type="RefSeq" id="WP_249846369.1">
    <property type="nucleotide sequence ID" value="NZ_JAMGBD010000001.1"/>
</dbReference>
<evidence type="ECO:0000256" key="2">
    <source>
        <dbReference type="SAM" id="Phobius"/>
    </source>
</evidence>
<proteinExistence type="predicted"/>
<keyword evidence="2" id="KW-1133">Transmembrane helix</keyword>
<gene>
    <name evidence="3" type="ORF">LZ536_00565</name>
</gene>
<name>A0ABT0RIH4_9SPHN</name>
<keyword evidence="4" id="KW-1185">Reference proteome</keyword>
<keyword evidence="2" id="KW-0472">Membrane</keyword>
<evidence type="ECO:0000256" key="1">
    <source>
        <dbReference type="SAM" id="Coils"/>
    </source>
</evidence>
<dbReference type="EMBL" id="JAMGBD010000001">
    <property type="protein sequence ID" value="MCL6682397.1"/>
    <property type="molecule type" value="Genomic_DNA"/>
</dbReference>
<feature type="coiled-coil region" evidence="1">
    <location>
        <begin position="500"/>
        <end position="527"/>
    </location>
</feature>